<dbReference type="InterPro" id="IPR000709">
    <property type="entry name" value="Leu_Ile_Val-bd"/>
</dbReference>
<evidence type="ECO:0000313" key="7">
    <source>
        <dbReference type="Proteomes" id="UP000807825"/>
    </source>
</evidence>
<comment type="caution">
    <text evidence="6">The sequence shown here is derived from an EMBL/GenBank/DDBJ whole genome shotgun (WGS) entry which is preliminary data.</text>
</comment>
<evidence type="ECO:0000259" key="5">
    <source>
        <dbReference type="Pfam" id="PF13458"/>
    </source>
</evidence>
<dbReference type="SUPFAM" id="SSF53822">
    <property type="entry name" value="Periplasmic binding protein-like I"/>
    <property type="match status" value="1"/>
</dbReference>
<reference evidence="6" key="1">
    <citation type="submission" date="2020-07" db="EMBL/GenBank/DDBJ databases">
        <title>Huge and variable diversity of episymbiotic CPR bacteria and DPANN archaea in groundwater ecosystems.</title>
        <authorList>
            <person name="He C.Y."/>
            <person name="Keren R."/>
            <person name="Whittaker M."/>
            <person name="Farag I.F."/>
            <person name="Doudna J."/>
            <person name="Cate J.H.D."/>
            <person name="Banfield J.F."/>
        </authorList>
    </citation>
    <scope>NUCLEOTIDE SEQUENCE</scope>
    <source>
        <strain evidence="6">NC_groundwater_1664_Pr3_B-0.1um_52_9</strain>
    </source>
</reference>
<evidence type="ECO:0000256" key="4">
    <source>
        <dbReference type="ARBA" id="ARBA00022970"/>
    </source>
</evidence>
<evidence type="ECO:0000256" key="1">
    <source>
        <dbReference type="ARBA" id="ARBA00010062"/>
    </source>
</evidence>
<name>A0A9D6V5N7_9BACT</name>
<dbReference type="PANTHER" id="PTHR30483">
    <property type="entry name" value="LEUCINE-SPECIFIC-BINDING PROTEIN"/>
    <property type="match status" value="1"/>
</dbReference>
<protein>
    <submittedName>
        <fullName evidence="6">ABC transporter substrate-binding protein</fullName>
    </submittedName>
</protein>
<sequence length="418" mass="45723">MRIGTKWTVVALSSLVAIAICIATPACVLAEKPIKVGLIDSYTGGAAAFTKPALNGWKMVIEEFNSKGGFKGRKIEIVTRDDKFKPDEALSHARELLLKENVDFLAGTTNSGACLAVSEFAKQKKKLLMVHMARSERITEAKGHQYVFRGSPSADIEGSAGGAFAATTQFKKWYILGEDYEYGHSIADNFWKGLVRNQPGVEKVGEAWPKLQETDYTPYLTAMMAKKPDAVYIAFGASGMVTIMKQAKLFGLTEKVAVFAFSLADSAFPRALKDSMPVDVYGGSNYLWYYPDSPGNKTFVKNYLDFTEKLGEPDPYPSGIGAFSGYCCAKFLIEAILKADSVETEKVVKALEGLAIDTPIGKIVMRGCDHQAETPSFWGKIVKVEGFPFPVVKDVVMTPADKNMPTCAEVMELRKGDK</sequence>
<dbReference type="EMBL" id="JACRDE010000623">
    <property type="protein sequence ID" value="MBI5252575.1"/>
    <property type="molecule type" value="Genomic_DNA"/>
</dbReference>
<dbReference type="PANTHER" id="PTHR30483:SF37">
    <property type="entry name" value="ABC TRANSPORTER SUBSTRATE-BINDING PROTEIN"/>
    <property type="match status" value="1"/>
</dbReference>
<organism evidence="6 7">
    <name type="scientific">Desulfomonile tiedjei</name>
    <dbReference type="NCBI Taxonomy" id="2358"/>
    <lineage>
        <taxon>Bacteria</taxon>
        <taxon>Pseudomonadati</taxon>
        <taxon>Thermodesulfobacteriota</taxon>
        <taxon>Desulfomonilia</taxon>
        <taxon>Desulfomonilales</taxon>
        <taxon>Desulfomonilaceae</taxon>
        <taxon>Desulfomonile</taxon>
    </lineage>
</organism>
<evidence type="ECO:0000256" key="3">
    <source>
        <dbReference type="ARBA" id="ARBA00022729"/>
    </source>
</evidence>
<feature type="domain" description="Leucine-binding protein" evidence="5">
    <location>
        <begin position="33"/>
        <end position="381"/>
    </location>
</feature>
<dbReference type="InterPro" id="IPR028081">
    <property type="entry name" value="Leu-bd"/>
</dbReference>
<evidence type="ECO:0000256" key="2">
    <source>
        <dbReference type="ARBA" id="ARBA00022448"/>
    </source>
</evidence>
<keyword evidence="3" id="KW-0732">Signal</keyword>
<evidence type="ECO:0000313" key="6">
    <source>
        <dbReference type="EMBL" id="MBI5252575.1"/>
    </source>
</evidence>
<keyword evidence="2" id="KW-0813">Transport</keyword>
<dbReference type="Proteomes" id="UP000807825">
    <property type="component" value="Unassembled WGS sequence"/>
</dbReference>
<dbReference type="InterPro" id="IPR028082">
    <property type="entry name" value="Peripla_BP_I"/>
</dbReference>
<dbReference type="CDD" id="cd06330">
    <property type="entry name" value="PBP1_As_SBP-like"/>
    <property type="match status" value="1"/>
</dbReference>
<proteinExistence type="inferred from homology"/>
<dbReference type="GO" id="GO:0006865">
    <property type="term" value="P:amino acid transport"/>
    <property type="evidence" value="ECO:0007669"/>
    <property type="project" value="UniProtKB-KW"/>
</dbReference>
<comment type="similarity">
    <text evidence="1">Belongs to the leucine-binding protein family.</text>
</comment>
<dbReference type="Gene3D" id="3.40.50.2300">
    <property type="match status" value="2"/>
</dbReference>
<accession>A0A9D6V5N7</accession>
<dbReference type="InterPro" id="IPR051010">
    <property type="entry name" value="BCAA_transport"/>
</dbReference>
<keyword evidence="4" id="KW-0029">Amino-acid transport</keyword>
<dbReference type="PRINTS" id="PR00337">
    <property type="entry name" value="LEUILEVALBP"/>
</dbReference>
<gene>
    <name evidence="6" type="ORF">HY912_24025</name>
</gene>
<dbReference type="Pfam" id="PF13458">
    <property type="entry name" value="Peripla_BP_6"/>
    <property type="match status" value="1"/>
</dbReference>
<dbReference type="AlphaFoldDB" id="A0A9D6V5N7"/>